<dbReference type="Gene3D" id="3.10.50.40">
    <property type="match status" value="1"/>
</dbReference>
<name>A0A3B1D0F7_9ZZZZ</name>
<comment type="catalytic activity">
    <reaction evidence="1">
        <text>[protein]-peptidylproline (omega=180) = [protein]-peptidylproline (omega=0)</text>
        <dbReference type="Rhea" id="RHEA:16237"/>
        <dbReference type="Rhea" id="RHEA-COMP:10747"/>
        <dbReference type="Rhea" id="RHEA-COMP:10748"/>
        <dbReference type="ChEBI" id="CHEBI:83833"/>
        <dbReference type="ChEBI" id="CHEBI:83834"/>
        <dbReference type="EC" id="5.2.1.8"/>
    </reaction>
</comment>
<feature type="domain" description="PpiC" evidence="6">
    <location>
        <begin position="138"/>
        <end position="228"/>
    </location>
</feature>
<evidence type="ECO:0000256" key="5">
    <source>
        <dbReference type="ARBA" id="ARBA00023235"/>
    </source>
</evidence>
<dbReference type="SUPFAM" id="SSF109998">
    <property type="entry name" value="Triger factor/SurA peptide-binding domain-like"/>
    <property type="match status" value="1"/>
</dbReference>
<keyword evidence="3" id="KW-0732">Signal</keyword>
<dbReference type="InterPro" id="IPR050245">
    <property type="entry name" value="PrsA_foldase"/>
</dbReference>
<evidence type="ECO:0000256" key="4">
    <source>
        <dbReference type="ARBA" id="ARBA00023110"/>
    </source>
</evidence>
<reference evidence="7" key="1">
    <citation type="submission" date="2018-06" db="EMBL/GenBank/DDBJ databases">
        <authorList>
            <person name="Zhirakovskaya E."/>
        </authorList>
    </citation>
    <scope>NUCLEOTIDE SEQUENCE</scope>
</reference>
<protein>
    <recommendedName>
        <fullName evidence="2">peptidylprolyl isomerase</fullName>
        <ecNumber evidence="2">5.2.1.8</ecNumber>
    </recommendedName>
</protein>
<dbReference type="InterPro" id="IPR027304">
    <property type="entry name" value="Trigger_fact/SurA_dom_sf"/>
</dbReference>
<evidence type="ECO:0000313" key="7">
    <source>
        <dbReference type="EMBL" id="VAX34212.1"/>
    </source>
</evidence>
<evidence type="ECO:0000256" key="3">
    <source>
        <dbReference type="ARBA" id="ARBA00022729"/>
    </source>
</evidence>
<dbReference type="Gene3D" id="1.10.8.1040">
    <property type="match status" value="1"/>
</dbReference>
<dbReference type="PROSITE" id="PS01096">
    <property type="entry name" value="PPIC_PPIASE_1"/>
    <property type="match status" value="1"/>
</dbReference>
<evidence type="ECO:0000259" key="6">
    <source>
        <dbReference type="PROSITE" id="PS50198"/>
    </source>
</evidence>
<dbReference type="PROSITE" id="PS51257">
    <property type="entry name" value="PROKAR_LIPOPROTEIN"/>
    <property type="match status" value="1"/>
</dbReference>
<dbReference type="PANTHER" id="PTHR47245:SF1">
    <property type="entry name" value="FOLDASE PROTEIN PRSA"/>
    <property type="match status" value="1"/>
</dbReference>
<evidence type="ECO:0000256" key="2">
    <source>
        <dbReference type="ARBA" id="ARBA00013194"/>
    </source>
</evidence>
<keyword evidence="5 7" id="KW-0413">Isomerase</keyword>
<proteinExistence type="predicted"/>
<organism evidence="7">
    <name type="scientific">hydrothermal vent metagenome</name>
    <dbReference type="NCBI Taxonomy" id="652676"/>
    <lineage>
        <taxon>unclassified sequences</taxon>
        <taxon>metagenomes</taxon>
        <taxon>ecological metagenomes</taxon>
    </lineage>
</organism>
<dbReference type="AlphaFoldDB" id="A0A3B1D0F7"/>
<dbReference type="GO" id="GO:0003755">
    <property type="term" value="F:peptidyl-prolyl cis-trans isomerase activity"/>
    <property type="evidence" value="ECO:0007669"/>
    <property type="project" value="UniProtKB-KW"/>
</dbReference>
<accession>A0A3B1D0F7</accession>
<gene>
    <name evidence="7" type="ORF">MNBD_NITROSPIRAE03-1542</name>
</gene>
<dbReference type="SUPFAM" id="SSF54534">
    <property type="entry name" value="FKBP-like"/>
    <property type="match status" value="1"/>
</dbReference>
<dbReference type="Pfam" id="PF00639">
    <property type="entry name" value="Rotamase"/>
    <property type="match status" value="1"/>
</dbReference>
<dbReference type="InterPro" id="IPR023058">
    <property type="entry name" value="PPIase_PpiC_CS"/>
</dbReference>
<dbReference type="EC" id="5.2.1.8" evidence="2"/>
<dbReference type="InterPro" id="IPR046357">
    <property type="entry name" value="PPIase_dom_sf"/>
</dbReference>
<dbReference type="EMBL" id="UOGI01000272">
    <property type="protein sequence ID" value="VAX34212.1"/>
    <property type="molecule type" value="Genomic_DNA"/>
</dbReference>
<dbReference type="PANTHER" id="PTHR47245">
    <property type="entry name" value="PEPTIDYLPROLYL ISOMERASE"/>
    <property type="match status" value="1"/>
</dbReference>
<evidence type="ECO:0000256" key="1">
    <source>
        <dbReference type="ARBA" id="ARBA00000971"/>
    </source>
</evidence>
<keyword evidence="4" id="KW-0697">Rotamase</keyword>
<dbReference type="InterPro" id="IPR000297">
    <property type="entry name" value="PPIase_PpiC"/>
</dbReference>
<dbReference type="PROSITE" id="PS50198">
    <property type="entry name" value="PPIC_PPIASE_2"/>
    <property type="match status" value="1"/>
</dbReference>
<sequence length="284" mass="32118">MKTLAKFFLVLLVIAGCSKAPVSSKAPSDYIAKVDGTYITQKDLKKQFEALPAFMKKIYNNPEGMKKLTDELVKKELIYLEAKKQGLEKSPEYKEKLKEFQKLSLISMLLTKEIEQKVGVTDKEIKKYYDTHPDEFSKTRVRASHILVKTKKEAESLLKRLKAGENFAALARKNSIDKGSAAKGGDLGFFGRGQMVPAFEKAAFSMKKGEISGPVKTQFGYHIIKLTDLKKGQKVTYDKAKESLSKKLLTEKRRAAFDSYIEKLKKSFTVKINDKKLKDIKLAD</sequence>